<dbReference type="FunFam" id="3.30.160.60:FF:000100">
    <property type="entry name" value="Zinc finger 45-like"/>
    <property type="match status" value="1"/>
</dbReference>
<accession>A0A8J9VTT4</accession>
<feature type="domain" description="C2H2-type" evidence="8">
    <location>
        <begin position="257"/>
        <end position="278"/>
    </location>
</feature>
<proteinExistence type="predicted"/>
<feature type="compositionally biased region" description="Basic and acidic residues" evidence="7">
    <location>
        <begin position="104"/>
        <end position="120"/>
    </location>
</feature>
<dbReference type="GO" id="GO:0005634">
    <property type="term" value="C:nucleus"/>
    <property type="evidence" value="ECO:0007669"/>
    <property type="project" value="UniProtKB-SubCell"/>
</dbReference>
<dbReference type="InterPro" id="IPR013087">
    <property type="entry name" value="Znf_C2H2_type"/>
</dbReference>
<dbReference type="SUPFAM" id="SSF57667">
    <property type="entry name" value="beta-beta-alpha zinc fingers"/>
    <property type="match status" value="3"/>
</dbReference>
<dbReference type="GO" id="GO:0000981">
    <property type="term" value="F:DNA-binding transcription factor activity, RNA polymerase II-specific"/>
    <property type="evidence" value="ECO:0007669"/>
    <property type="project" value="TreeGrafter"/>
</dbReference>
<feature type="domain" description="C2H2-type" evidence="8">
    <location>
        <begin position="284"/>
        <end position="306"/>
    </location>
</feature>
<dbReference type="Pfam" id="PF13912">
    <property type="entry name" value="zf-C2H2_6"/>
    <property type="match status" value="1"/>
</dbReference>
<dbReference type="PROSITE" id="PS00028">
    <property type="entry name" value="ZINC_FINGER_C2H2_1"/>
    <property type="match status" value="5"/>
</dbReference>
<dbReference type="OrthoDB" id="8922241at2759"/>
<evidence type="ECO:0000256" key="2">
    <source>
        <dbReference type="ARBA" id="ARBA00022723"/>
    </source>
</evidence>
<dbReference type="InterPro" id="IPR036236">
    <property type="entry name" value="Znf_C2H2_sf"/>
</dbReference>
<feature type="non-terminal residue" evidence="9">
    <location>
        <position position="313"/>
    </location>
</feature>
<evidence type="ECO:0000313" key="9">
    <source>
        <dbReference type="EMBL" id="CAH0718362.1"/>
    </source>
</evidence>
<dbReference type="EMBL" id="OV170233">
    <property type="protein sequence ID" value="CAH0718362.1"/>
    <property type="molecule type" value="Genomic_DNA"/>
</dbReference>
<dbReference type="SMART" id="SM00355">
    <property type="entry name" value="ZnF_C2H2"/>
    <property type="match status" value="6"/>
</dbReference>
<evidence type="ECO:0000256" key="6">
    <source>
        <dbReference type="ARBA" id="ARBA00023242"/>
    </source>
</evidence>
<keyword evidence="3" id="KW-0677">Repeat</keyword>
<name>A0A8J9VTT4_9NEOP</name>
<evidence type="ECO:0000256" key="3">
    <source>
        <dbReference type="ARBA" id="ARBA00022737"/>
    </source>
</evidence>
<dbReference type="Pfam" id="PF00096">
    <property type="entry name" value="zf-C2H2"/>
    <property type="match status" value="3"/>
</dbReference>
<keyword evidence="6" id="KW-0539">Nucleus</keyword>
<feature type="domain" description="C2H2-type" evidence="8">
    <location>
        <begin position="229"/>
        <end position="249"/>
    </location>
</feature>
<sequence>MGSVFMNLEIEEKFFSASLNLVEIVKYLFPCFDITFPQACENCSNLILKMYINIRKNIIKKKILNIILEFLNKELNINSKDKSQNIYLNINISKILSSSREITKQHSNEDVDNRESREQTFNEQNSVETTTEHEVSIEKQCAECLKMFDSIKVYKKHMRDHKRKHTQKHYNCNYCDYKSLCKTSVQGHINKFHLKSRPHICQICYKSFYHKKNLTVHIESHTQSRNEICDVCGERFLYKKNLLEHLKLHTGVRPYECNICGKKFITSGRRLEHIKRTHSEKTECCLLCDKKFSLTKELTRHMKTVHSSINLIL</sequence>
<feature type="domain" description="C2H2-type" evidence="8">
    <location>
        <begin position="141"/>
        <end position="161"/>
    </location>
</feature>
<feature type="domain" description="C2H2-type" evidence="8">
    <location>
        <begin position="201"/>
        <end position="221"/>
    </location>
</feature>
<evidence type="ECO:0000313" key="10">
    <source>
        <dbReference type="Proteomes" id="UP000838878"/>
    </source>
</evidence>
<evidence type="ECO:0000256" key="4">
    <source>
        <dbReference type="ARBA" id="ARBA00022771"/>
    </source>
</evidence>
<evidence type="ECO:0000256" key="5">
    <source>
        <dbReference type="ARBA" id="ARBA00022833"/>
    </source>
</evidence>
<dbReference type="PANTHER" id="PTHR24394:SF29">
    <property type="entry name" value="MYONEURIN"/>
    <property type="match status" value="1"/>
</dbReference>
<feature type="region of interest" description="Disordered" evidence="7">
    <location>
        <begin position="104"/>
        <end position="131"/>
    </location>
</feature>
<reference evidence="9" key="1">
    <citation type="submission" date="2021-12" db="EMBL/GenBank/DDBJ databases">
        <authorList>
            <person name="Martin H S."/>
        </authorList>
    </citation>
    <scope>NUCLEOTIDE SEQUENCE</scope>
</reference>
<protein>
    <recommendedName>
        <fullName evidence="8">C2H2-type domain-containing protein</fullName>
    </recommendedName>
</protein>
<gene>
    <name evidence="9" type="ORF">BINO364_LOCUS4862</name>
</gene>
<keyword evidence="2" id="KW-0479">Metal-binding</keyword>
<dbReference type="GO" id="GO:0008270">
    <property type="term" value="F:zinc ion binding"/>
    <property type="evidence" value="ECO:0007669"/>
    <property type="project" value="UniProtKB-KW"/>
</dbReference>
<dbReference type="Proteomes" id="UP000838878">
    <property type="component" value="Chromosome 13"/>
</dbReference>
<evidence type="ECO:0000259" key="8">
    <source>
        <dbReference type="PROSITE" id="PS00028"/>
    </source>
</evidence>
<organism evidence="9 10">
    <name type="scientific">Brenthis ino</name>
    <name type="common">lesser marbled fritillary</name>
    <dbReference type="NCBI Taxonomy" id="405034"/>
    <lineage>
        <taxon>Eukaryota</taxon>
        <taxon>Metazoa</taxon>
        <taxon>Ecdysozoa</taxon>
        <taxon>Arthropoda</taxon>
        <taxon>Hexapoda</taxon>
        <taxon>Insecta</taxon>
        <taxon>Pterygota</taxon>
        <taxon>Neoptera</taxon>
        <taxon>Endopterygota</taxon>
        <taxon>Lepidoptera</taxon>
        <taxon>Glossata</taxon>
        <taxon>Ditrysia</taxon>
        <taxon>Papilionoidea</taxon>
        <taxon>Nymphalidae</taxon>
        <taxon>Heliconiinae</taxon>
        <taxon>Argynnini</taxon>
        <taxon>Brenthis</taxon>
    </lineage>
</organism>
<evidence type="ECO:0000256" key="1">
    <source>
        <dbReference type="ARBA" id="ARBA00004123"/>
    </source>
</evidence>
<keyword evidence="4" id="KW-0863">Zinc-finger</keyword>
<evidence type="ECO:0000256" key="7">
    <source>
        <dbReference type="SAM" id="MobiDB-lite"/>
    </source>
</evidence>
<keyword evidence="5" id="KW-0862">Zinc</keyword>
<dbReference type="Gene3D" id="3.30.160.60">
    <property type="entry name" value="Classic Zinc Finger"/>
    <property type="match status" value="4"/>
</dbReference>
<dbReference type="FunFam" id="3.30.160.60:FF:000446">
    <property type="entry name" value="Zinc finger protein"/>
    <property type="match status" value="1"/>
</dbReference>
<dbReference type="PANTHER" id="PTHR24394">
    <property type="entry name" value="ZINC FINGER PROTEIN"/>
    <property type="match status" value="1"/>
</dbReference>
<keyword evidence="10" id="KW-1185">Reference proteome</keyword>
<comment type="subcellular location">
    <subcellularLocation>
        <location evidence="1">Nucleus</location>
    </subcellularLocation>
</comment>
<dbReference type="AlphaFoldDB" id="A0A8J9VTT4"/>